<dbReference type="Proteomes" id="UP000663075">
    <property type="component" value="Chromosome"/>
</dbReference>
<dbReference type="AlphaFoldDB" id="A0A974WKJ1"/>
<dbReference type="InterPro" id="IPR011262">
    <property type="entry name" value="DNA-dir_RNA_pol_insert"/>
</dbReference>
<dbReference type="InterPro" id="IPR036603">
    <property type="entry name" value="RBP11-like"/>
</dbReference>
<dbReference type="GO" id="GO:0003899">
    <property type="term" value="F:DNA-directed RNA polymerase activity"/>
    <property type="evidence" value="ECO:0007669"/>
    <property type="project" value="InterPro"/>
</dbReference>
<dbReference type="GO" id="GO:0006351">
    <property type="term" value="P:DNA-templated transcription"/>
    <property type="evidence" value="ECO:0007669"/>
    <property type="project" value="InterPro"/>
</dbReference>
<dbReference type="SUPFAM" id="SSF47789">
    <property type="entry name" value="C-terminal domain of RNA polymerase alpha subunit"/>
    <property type="match status" value="1"/>
</dbReference>
<keyword evidence="5" id="KW-1185">Reference proteome</keyword>
<dbReference type="GO" id="GO:0046983">
    <property type="term" value="F:protein dimerization activity"/>
    <property type="evidence" value="ECO:0007669"/>
    <property type="project" value="InterPro"/>
</dbReference>
<dbReference type="InterPro" id="IPR036643">
    <property type="entry name" value="RNApol_insert_sf"/>
</dbReference>
<accession>A0A974WKJ1</accession>
<gene>
    <name evidence="4" type="ORF">CU086_00190</name>
</gene>
<evidence type="ECO:0000313" key="5">
    <source>
        <dbReference type="Proteomes" id="UP000663075"/>
    </source>
</evidence>
<evidence type="ECO:0000313" key="4">
    <source>
        <dbReference type="EMBL" id="QSF25257.1"/>
    </source>
</evidence>
<sequence>MILLLGIANYNKMFKIVFDYIELISINFYKIVFKPIICDSYFLNNLASIIRNSLLMSTPGYSVTELNLPGVNCEYGYYFGIKEDITNFILNIKGLVFKLKKNKVFINLNSKKEIVTGNDFIYNKNFKIINPNHVICHLNKNINLNFSLKVEKGVGYIPFSTKNFRCNKSFKNGILIDSYFSPIIKASYIIENFKDFSYKDFKRLIFFVETNGSINIKNAIINSLNFFLSNFSNFSAIKFLNFKNYLNYSPHISLISIFDSGLSFRTIKILYFYGVFNLNDLIKCSKFEILNNCKFSNKTLYEIKVVLKLYNLSLIFN</sequence>
<dbReference type="SUPFAM" id="SSF56553">
    <property type="entry name" value="Insert subdomain of RNA polymerase alpha subunit"/>
    <property type="match status" value="1"/>
</dbReference>
<proteinExistence type="predicted"/>
<evidence type="ECO:0000256" key="1">
    <source>
        <dbReference type="ARBA" id="ARBA00022478"/>
    </source>
</evidence>
<dbReference type="Gene3D" id="3.30.1360.10">
    <property type="entry name" value="RNA polymerase, RBP11-like subunit"/>
    <property type="match status" value="1"/>
</dbReference>
<dbReference type="InterPro" id="IPR011263">
    <property type="entry name" value="DNA-dir_RNA_pol_RpoA/D/Rpb3"/>
</dbReference>
<name>A0A974WKJ1_9PROT</name>
<keyword evidence="1" id="KW-0240">DNA-directed RNA polymerase</keyword>
<dbReference type="SUPFAM" id="SSF55257">
    <property type="entry name" value="RBP11-like subunits of RNA polymerase"/>
    <property type="match status" value="1"/>
</dbReference>
<dbReference type="SMART" id="SM00662">
    <property type="entry name" value="RPOLD"/>
    <property type="match status" value="1"/>
</dbReference>
<dbReference type="EMBL" id="CP024850">
    <property type="protein sequence ID" value="QSF25257.1"/>
    <property type="molecule type" value="Genomic_DNA"/>
</dbReference>
<feature type="domain" description="DNA-directed RNA polymerase RpoA/D/Rpb3-type" evidence="3">
    <location>
        <begin position="45"/>
        <end position="237"/>
    </location>
</feature>
<keyword evidence="2" id="KW-0804">Transcription</keyword>
<protein>
    <recommendedName>
        <fullName evidence="3">DNA-directed RNA polymerase RpoA/D/Rpb3-type domain-containing protein</fullName>
    </recommendedName>
</protein>
<dbReference type="Pfam" id="PF01000">
    <property type="entry name" value="RNA_pol_A_bac"/>
    <property type="match status" value="1"/>
</dbReference>
<dbReference type="Gene3D" id="2.170.120.12">
    <property type="entry name" value="DNA-directed RNA polymerase, insert domain"/>
    <property type="match status" value="1"/>
</dbReference>
<reference evidence="4" key="1">
    <citation type="submission" date="2017-11" db="EMBL/GenBank/DDBJ databases">
        <authorList>
            <person name="Jian Z."/>
        </authorList>
    </citation>
    <scope>NUCLEOTIDE SEQUENCE [LARGE SCALE GENOMIC DNA]</scope>
    <source>
        <strain evidence="4">YC</strain>
    </source>
</reference>
<evidence type="ECO:0000256" key="2">
    <source>
        <dbReference type="ARBA" id="ARBA00023163"/>
    </source>
</evidence>
<dbReference type="GO" id="GO:0000428">
    <property type="term" value="C:DNA-directed RNA polymerase complex"/>
    <property type="evidence" value="ECO:0007669"/>
    <property type="project" value="UniProtKB-KW"/>
</dbReference>
<dbReference type="Pfam" id="PF01193">
    <property type="entry name" value="RNA_pol_L"/>
    <property type="match status" value="1"/>
</dbReference>
<evidence type="ECO:0000259" key="3">
    <source>
        <dbReference type="SMART" id="SM00662"/>
    </source>
</evidence>
<organism evidence="4 5">
    <name type="scientific">Candidatus Nasuia deltocephalincola</name>
    <dbReference type="NCBI Taxonomy" id="1160784"/>
    <lineage>
        <taxon>Bacteria</taxon>
        <taxon>Pseudomonadati</taxon>
        <taxon>Pseudomonadota</taxon>
        <taxon>Betaproteobacteria</taxon>
        <taxon>Candidatus Nasuia</taxon>
    </lineage>
</organism>
<dbReference type="Gene3D" id="1.10.150.20">
    <property type="entry name" value="5' to 3' exonuclease, C-terminal subdomain"/>
    <property type="match status" value="1"/>
</dbReference>